<dbReference type="CDD" id="cd01288">
    <property type="entry name" value="FabZ"/>
    <property type="match status" value="1"/>
</dbReference>
<dbReference type="GO" id="GO:0019171">
    <property type="term" value="F:(3R)-hydroxyacyl-[acyl-carrier-protein] dehydratase activity"/>
    <property type="evidence" value="ECO:0007669"/>
    <property type="project" value="UniProtKB-EC"/>
</dbReference>
<keyword evidence="11 15" id="KW-0443">Lipid metabolism</keyword>
<evidence type="ECO:0000256" key="10">
    <source>
        <dbReference type="ARBA" id="ARBA00022833"/>
    </source>
</evidence>
<dbReference type="GO" id="GO:0103117">
    <property type="term" value="F:UDP-3-O-acyl-N-acetylglucosamine deacetylase activity"/>
    <property type="evidence" value="ECO:0007669"/>
    <property type="project" value="UniProtKB-UniRule"/>
</dbReference>
<evidence type="ECO:0000256" key="1">
    <source>
        <dbReference type="ARBA" id="ARBA00001947"/>
    </source>
</evidence>
<keyword evidence="9 15" id="KW-0378">Hydrolase</keyword>
<evidence type="ECO:0000256" key="14">
    <source>
        <dbReference type="ARBA" id="ARBA00025049"/>
    </source>
</evidence>
<dbReference type="Gene3D" id="3.30.230.20">
    <property type="entry name" value="lpxc deacetylase, domain 1"/>
    <property type="match status" value="1"/>
</dbReference>
<feature type="active site" description="Proton donor" evidence="15">
    <location>
        <position position="261"/>
    </location>
</feature>
<dbReference type="EMBL" id="JAAGNX010000002">
    <property type="protein sequence ID" value="NDV62494.1"/>
    <property type="molecule type" value="Genomic_DNA"/>
</dbReference>
<evidence type="ECO:0000256" key="3">
    <source>
        <dbReference type="ARBA" id="ARBA00004496"/>
    </source>
</evidence>
<comment type="catalytic activity">
    <reaction evidence="13 15">
        <text>a UDP-3-O-[(3R)-3-hydroxyacyl]-N-acetyl-alpha-D-glucosamine + H2O = a UDP-3-O-[(3R)-3-hydroxyacyl]-alpha-D-glucosamine + acetate</text>
        <dbReference type="Rhea" id="RHEA:67816"/>
        <dbReference type="ChEBI" id="CHEBI:15377"/>
        <dbReference type="ChEBI" id="CHEBI:30089"/>
        <dbReference type="ChEBI" id="CHEBI:137740"/>
        <dbReference type="ChEBI" id="CHEBI:173225"/>
        <dbReference type="EC" id="3.5.1.108"/>
    </reaction>
</comment>
<gene>
    <name evidence="15" type="primary">lpxC</name>
    <name evidence="16" type="synonym">fabZ</name>
    <name evidence="17" type="ORF">G0Q06_08535</name>
</gene>
<dbReference type="GO" id="GO:0016020">
    <property type="term" value="C:membrane"/>
    <property type="evidence" value="ECO:0007669"/>
    <property type="project" value="GOC"/>
</dbReference>
<keyword evidence="5 16" id="KW-0963">Cytoplasm</keyword>
<evidence type="ECO:0000256" key="8">
    <source>
        <dbReference type="ARBA" id="ARBA00022723"/>
    </source>
</evidence>
<comment type="cofactor">
    <cofactor evidence="1 15">
        <name>Zn(2+)</name>
        <dbReference type="ChEBI" id="CHEBI:29105"/>
    </cofactor>
</comment>
<dbReference type="PANTHER" id="PTHR33694">
    <property type="entry name" value="UDP-3-O-ACYL-N-ACETYLGLUCOSAMINE DEACETYLASE 1, MITOCHONDRIAL-RELATED"/>
    <property type="match status" value="1"/>
</dbReference>
<comment type="similarity">
    <text evidence="16">Belongs to the thioester dehydratase family. FabZ subfamily.</text>
</comment>
<dbReference type="InterPro" id="IPR020568">
    <property type="entry name" value="Ribosomal_Su5_D2-typ_SF"/>
</dbReference>
<dbReference type="SUPFAM" id="SSF54637">
    <property type="entry name" value="Thioesterase/thiol ester dehydrase-isomerase"/>
    <property type="match status" value="1"/>
</dbReference>
<dbReference type="Proteomes" id="UP000478417">
    <property type="component" value="Unassembled WGS sequence"/>
</dbReference>
<dbReference type="InterPro" id="IPR015870">
    <property type="entry name" value="UDP-acyl_N-AcGlcN_deAcase_N"/>
</dbReference>
<evidence type="ECO:0000256" key="11">
    <source>
        <dbReference type="ARBA" id="ARBA00023098"/>
    </source>
</evidence>
<evidence type="ECO:0000256" key="13">
    <source>
        <dbReference type="ARBA" id="ARBA00024535"/>
    </source>
</evidence>
<dbReference type="Pfam" id="PF03331">
    <property type="entry name" value="LpxC"/>
    <property type="match status" value="1"/>
</dbReference>
<evidence type="ECO:0000256" key="16">
    <source>
        <dbReference type="HAMAP-Rule" id="MF_00406"/>
    </source>
</evidence>
<comment type="subcellular location">
    <subcellularLocation>
        <location evidence="3 16">Cytoplasm</location>
    </subcellularLocation>
</comment>
<evidence type="ECO:0000256" key="12">
    <source>
        <dbReference type="ARBA" id="ARBA00023239"/>
    </source>
</evidence>
<reference evidence="17 18" key="1">
    <citation type="submission" date="2020-02" db="EMBL/GenBank/DDBJ databases">
        <title>Albibacoteraceae fam. nov., the first described family within the subdivision 4 Verrucomicrobia.</title>
        <authorList>
            <person name="Xi F."/>
        </authorList>
    </citation>
    <scope>NUCLEOTIDE SEQUENCE [LARGE SCALE GENOMIC DNA]</scope>
    <source>
        <strain evidence="17 18">CK1056</strain>
    </source>
</reference>
<dbReference type="FunFam" id="3.10.129.10:FF:000001">
    <property type="entry name" value="3-hydroxyacyl-[acyl-carrier-protein] dehydratase FabZ"/>
    <property type="match status" value="1"/>
</dbReference>
<dbReference type="UniPathway" id="UPA00359">
    <property type="reaction ID" value="UER00478"/>
</dbReference>
<dbReference type="NCBIfam" id="NF000582">
    <property type="entry name" value="PRK00006.1"/>
    <property type="match status" value="1"/>
</dbReference>
<dbReference type="SUPFAM" id="SSF54211">
    <property type="entry name" value="Ribosomal protein S5 domain 2-like"/>
    <property type="match status" value="2"/>
</dbReference>
<dbReference type="InterPro" id="IPR013114">
    <property type="entry name" value="FabA_FabZ"/>
</dbReference>
<dbReference type="PANTHER" id="PTHR33694:SF1">
    <property type="entry name" value="UDP-3-O-ACYL-N-ACETYLGLUCOSAMINE DEACETYLASE 1, MITOCHONDRIAL-RELATED"/>
    <property type="match status" value="1"/>
</dbReference>
<keyword evidence="18" id="KW-1185">Reference proteome</keyword>
<dbReference type="Gene3D" id="3.10.129.10">
    <property type="entry name" value="Hotdog Thioesterase"/>
    <property type="match status" value="1"/>
</dbReference>
<protein>
    <recommendedName>
        <fullName evidence="15 16">Multifunctional fusion protein</fullName>
    </recommendedName>
    <domain>
        <recommendedName>
            <fullName evidence="16">3-hydroxyacyl-[acyl-carrier-protein] dehydratase FabZ</fullName>
            <ecNumber evidence="16">4.2.1.59</ecNumber>
        </recommendedName>
        <alternativeName>
            <fullName evidence="16">(3R)-hydroxymyristoyl-[acyl-carrier-protein] dehydratase</fullName>
        </alternativeName>
        <alternativeName>
            <fullName evidence="16">Beta-hydroxyacyl-ACP dehydratase</fullName>
            <shortName evidence="16">(3R)-hydroxymyristoyl-ACP dehydrase</shortName>
        </alternativeName>
    </domain>
    <domain>
        <recommendedName>
            <fullName evidence="15">UDP-3-O-acyl-N-acetylglucosamine deacetylase</fullName>
            <shortName evidence="15">UDP-3-O-acyl-GlcNAc deacetylase</shortName>
            <ecNumber evidence="15">3.5.1.108</ecNumber>
        </recommendedName>
        <alternativeName>
            <fullName evidence="15">UDP-3-O-[R-3-hydroxymyristoyl]-N-acetylglucosamine deacetylase</fullName>
        </alternativeName>
    </domain>
</protein>
<feature type="binding site" evidence="15">
    <location>
        <position position="238"/>
    </location>
    <ligand>
        <name>Zn(2+)</name>
        <dbReference type="ChEBI" id="CHEBI:29105"/>
    </ligand>
</feature>
<evidence type="ECO:0000256" key="2">
    <source>
        <dbReference type="ARBA" id="ARBA00002923"/>
    </source>
</evidence>
<proteinExistence type="inferred from homology"/>
<evidence type="ECO:0000256" key="4">
    <source>
        <dbReference type="ARBA" id="ARBA00005002"/>
    </source>
</evidence>
<comment type="pathway">
    <text evidence="4 15">Glycolipid biosynthesis; lipid IV(A) biosynthesis; lipid IV(A) from (3R)-3-hydroxytetradecanoyl-[acyl-carrier-protein] and UDP-N-acetyl-alpha-D-glucosamine: step 2/6.</text>
</comment>
<feature type="binding site" evidence="15">
    <location>
        <position position="234"/>
    </location>
    <ligand>
        <name>Zn(2+)</name>
        <dbReference type="ChEBI" id="CHEBI:29105"/>
    </ligand>
</feature>
<dbReference type="GO" id="GO:0046872">
    <property type="term" value="F:metal ion binding"/>
    <property type="evidence" value="ECO:0007669"/>
    <property type="project" value="UniProtKB-KW"/>
</dbReference>
<evidence type="ECO:0000256" key="5">
    <source>
        <dbReference type="ARBA" id="ARBA00022490"/>
    </source>
</evidence>
<dbReference type="EC" id="3.5.1.108" evidence="15"/>
<dbReference type="InterPro" id="IPR004463">
    <property type="entry name" value="UDP-acyl_GlcNac_deAcase"/>
</dbReference>
<dbReference type="GO" id="GO:0009245">
    <property type="term" value="P:lipid A biosynthetic process"/>
    <property type="evidence" value="ECO:0007669"/>
    <property type="project" value="UniProtKB-UniRule"/>
</dbReference>
<sequence length="453" mass="50010">MRQRTLLREVSTHGKALHTGQMVHLTFKPAPVNHGIVFKRTDLYGKPEVQPKIEFVQDKLVRSTDISSGHTSLHTIEHVLSALAGCGIDNCLVELDASEPPILDGSAKHYVNLIQKAEPVEQDADRDCFELKEPISVTEGNRSIIALPYNGFKVTCTSADDRGIHTQHLSIDISPDEYIAGIAPARTFTVYEDIEPLLKMGKIQGGSLDSAIVIKGDQILSKEPLRFEDEFVRHKILDIVGDLSLLGKSLKAHIVAVRPGHKLNSELTKVLFQKMQAKPEPKALEPVRKDGPAAKKSKMISPDETQINIRRILDILPHAYPFVLVDRVIELKDDEEITAIKNVTINEPYFTGHFPGNPVMPGVLQMESMAQAAGLLMLRKISSEGKVALFMSADKVKFRRAVIPGDQLEINVKITKVRANRLASASAKCFVEGELASSAELMFTVLDVPEEGM</sequence>
<comment type="function">
    <text evidence="14 16">Involved in unsaturated fatty acids biosynthesis. Catalyzes the dehydration of short chain beta-hydroxyacyl-ACPs and long chain saturated and unsaturated beta-hydroxyacyl-ACPs.</text>
</comment>
<dbReference type="RefSeq" id="WP_163964445.1">
    <property type="nucleotide sequence ID" value="NZ_JAAGNX010000002.1"/>
</dbReference>
<dbReference type="InterPro" id="IPR011334">
    <property type="entry name" value="UDP-acyl_GlcNac_deAcase_C"/>
</dbReference>
<dbReference type="GO" id="GO:0006633">
    <property type="term" value="P:fatty acid biosynthetic process"/>
    <property type="evidence" value="ECO:0007669"/>
    <property type="project" value="UniProtKB-UniRule"/>
</dbReference>
<dbReference type="AlphaFoldDB" id="A0A6B2M323"/>
<comment type="function">
    <text evidence="2 15">Catalyzes the hydrolysis of UDP-3-O-myristoyl-N-acetylglucosamine to form UDP-3-O-myristoylglucosamine and acetate, the committed step in lipid A biosynthesis.</text>
</comment>
<comment type="caution">
    <text evidence="17">The sequence shown here is derived from an EMBL/GenBank/DDBJ whole genome shotgun (WGS) entry which is preliminary data.</text>
</comment>
<name>A0A6B2M323_9BACT</name>
<feature type="active site" evidence="16">
    <location>
        <position position="353"/>
    </location>
</feature>
<accession>A0A6B2M323</accession>
<dbReference type="Gene3D" id="3.30.1700.10">
    <property type="entry name" value="lpxc deacetylase, domain 2"/>
    <property type="match status" value="1"/>
</dbReference>
<keyword evidence="10 15" id="KW-0862">Zinc</keyword>
<evidence type="ECO:0000256" key="7">
    <source>
        <dbReference type="ARBA" id="ARBA00022556"/>
    </source>
</evidence>
<dbReference type="Pfam" id="PF07977">
    <property type="entry name" value="FabA"/>
    <property type="match status" value="1"/>
</dbReference>
<dbReference type="GO" id="GO:0005737">
    <property type="term" value="C:cytoplasm"/>
    <property type="evidence" value="ECO:0007669"/>
    <property type="project" value="UniProtKB-SubCell"/>
</dbReference>
<evidence type="ECO:0000256" key="9">
    <source>
        <dbReference type="ARBA" id="ARBA00022801"/>
    </source>
</evidence>
<dbReference type="HAMAP" id="MF_00406">
    <property type="entry name" value="FabZ"/>
    <property type="match status" value="1"/>
</dbReference>
<evidence type="ECO:0000256" key="15">
    <source>
        <dbReference type="HAMAP-Rule" id="MF_00388"/>
    </source>
</evidence>
<keyword evidence="6 15" id="KW-0444">Lipid biosynthesis</keyword>
<dbReference type="NCBIfam" id="NF009667">
    <property type="entry name" value="PRK13188.1"/>
    <property type="match status" value="1"/>
</dbReference>
<keyword evidence="12 16" id="KW-0456">Lyase</keyword>
<comment type="similarity">
    <text evidence="15">Belongs to the LpxC family.</text>
</comment>
<dbReference type="EC" id="4.2.1.59" evidence="16"/>
<dbReference type="InterPro" id="IPR010084">
    <property type="entry name" value="FabZ"/>
</dbReference>
<evidence type="ECO:0000313" key="18">
    <source>
        <dbReference type="Proteomes" id="UP000478417"/>
    </source>
</evidence>
<dbReference type="NCBIfam" id="TIGR00325">
    <property type="entry name" value="lpxC"/>
    <property type="match status" value="1"/>
</dbReference>
<dbReference type="HAMAP" id="MF_00388">
    <property type="entry name" value="LpxC"/>
    <property type="match status" value="1"/>
</dbReference>
<keyword evidence="7 15" id="KW-0441">Lipid A biosynthesis</keyword>
<dbReference type="NCBIfam" id="TIGR01750">
    <property type="entry name" value="fabZ"/>
    <property type="match status" value="1"/>
</dbReference>
<evidence type="ECO:0000313" key="17">
    <source>
        <dbReference type="EMBL" id="NDV62494.1"/>
    </source>
</evidence>
<keyword evidence="8 15" id="KW-0479">Metal-binding</keyword>
<evidence type="ECO:0000256" key="6">
    <source>
        <dbReference type="ARBA" id="ARBA00022516"/>
    </source>
</evidence>
<feature type="binding site" evidence="15">
    <location>
        <position position="78"/>
    </location>
    <ligand>
        <name>Zn(2+)</name>
        <dbReference type="ChEBI" id="CHEBI:29105"/>
    </ligand>
</feature>
<comment type="catalytic activity">
    <reaction evidence="16">
        <text>a (3R)-hydroxyacyl-[ACP] = a (2E)-enoyl-[ACP] + H2O</text>
        <dbReference type="Rhea" id="RHEA:13097"/>
        <dbReference type="Rhea" id="RHEA-COMP:9925"/>
        <dbReference type="Rhea" id="RHEA-COMP:9945"/>
        <dbReference type="ChEBI" id="CHEBI:15377"/>
        <dbReference type="ChEBI" id="CHEBI:78784"/>
        <dbReference type="ChEBI" id="CHEBI:78827"/>
        <dbReference type="EC" id="4.2.1.59"/>
    </reaction>
</comment>
<dbReference type="InterPro" id="IPR029069">
    <property type="entry name" value="HotDog_dom_sf"/>
</dbReference>
<organism evidence="17 18">
    <name type="scientific">Oceanipulchritudo coccoides</name>
    <dbReference type="NCBI Taxonomy" id="2706888"/>
    <lineage>
        <taxon>Bacteria</taxon>
        <taxon>Pseudomonadati</taxon>
        <taxon>Verrucomicrobiota</taxon>
        <taxon>Opitutia</taxon>
        <taxon>Puniceicoccales</taxon>
        <taxon>Oceanipulchritudinaceae</taxon>
        <taxon>Oceanipulchritudo</taxon>
    </lineage>
</organism>